<dbReference type="AlphaFoldDB" id="V6KW84"/>
<dbReference type="EMBL" id="AWQX01000010">
    <property type="protein sequence ID" value="EST36402.1"/>
    <property type="molecule type" value="Genomic_DNA"/>
</dbReference>
<dbReference type="PANTHER" id="PTHR34384:SF5">
    <property type="entry name" value="L-2,3-DIAMINOPROPANOATE--CITRATE LIGASE"/>
    <property type="match status" value="1"/>
</dbReference>
<comment type="pathway">
    <text evidence="1">Siderophore biosynthesis.</text>
</comment>
<evidence type="ECO:0000259" key="4">
    <source>
        <dbReference type="Pfam" id="PF06276"/>
    </source>
</evidence>
<accession>V6KW84</accession>
<gene>
    <name evidence="5" type="ORF">M878_02135</name>
</gene>
<dbReference type="HOGENOM" id="CLU_018524_3_0_11"/>
<dbReference type="RefSeq" id="WP_023544459.1">
    <property type="nucleotide sequence ID" value="NZ_CM002285.1"/>
</dbReference>
<evidence type="ECO:0000259" key="3">
    <source>
        <dbReference type="Pfam" id="PF04183"/>
    </source>
</evidence>
<evidence type="ECO:0000256" key="1">
    <source>
        <dbReference type="ARBA" id="ARBA00004924"/>
    </source>
</evidence>
<feature type="domain" description="Aerobactin siderophore biosynthesis IucA/IucC-like C-terminal" evidence="4">
    <location>
        <begin position="362"/>
        <end position="515"/>
    </location>
</feature>
<feature type="domain" description="Aerobactin siderophore biosynthesis IucA/IucC N-terminal" evidence="3">
    <location>
        <begin position="145"/>
        <end position="348"/>
    </location>
</feature>
<dbReference type="PATRIC" id="fig|1352936.5.peg.473"/>
<reference evidence="5 6" key="1">
    <citation type="journal article" date="2014" name="Genome Announc.">
        <title>Draft Genome Sequence of Streptomyces roseochromogenes subsp. oscitans DS 12.976, Producer of the Aminocoumarin Antibiotic Clorobiocin.</title>
        <authorList>
            <person name="Ruckert C."/>
            <person name="Kalinowski J."/>
            <person name="Heide L."/>
            <person name="Apel A.K."/>
        </authorList>
    </citation>
    <scope>NUCLEOTIDE SEQUENCE [LARGE SCALE GENOMIC DNA]</scope>
    <source>
        <strain evidence="5 6">DS 12.976</strain>
    </source>
</reference>
<evidence type="ECO:0000313" key="5">
    <source>
        <dbReference type="EMBL" id="EST36402.1"/>
    </source>
</evidence>
<evidence type="ECO:0000256" key="2">
    <source>
        <dbReference type="ARBA" id="ARBA00007832"/>
    </source>
</evidence>
<dbReference type="Proteomes" id="UP000017984">
    <property type="component" value="Chromosome"/>
</dbReference>
<dbReference type="Pfam" id="PF04183">
    <property type="entry name" value="IucA_IucC"/>
    <property type="match status" value="1"/>
</dbReference>
<dbReference type="InterPro" id="IPR007310">
    <property type="entry name" value="Aerobactin_biosyn_IucA/IucC_N"/>
</dbReference>
<proteinExistence type="inferred from homology"/>
<dbReference type="PANTHER" id="PTHR34384">
    <property type="entry name" value="L-2,3-DIAMINOPROPANOATE--CITRATE LIGASE"/>
    <property type="match status" value="1"/>
</dbReference>
<comment type="caution">
    <text evidence="5">The sequence shown here is derived from an EMBL/GenBank/DDBJ whole genome shotgun (WGS) entry which is preliminary data.</text>
</comment>
<dbReference type="Pfam" id="PF06276">
    <property type="entry name" value="FhuF"/>
    <property type="match status" value="1"/>
</dbReference>
<dbReference type="Gene3D" id="1.10.510.40">
    <property type="match status" value="1"/>
</dbReference>
<organism evidence="5 6">
    <name type="scientific">Streptomyces roseochromogenus subsp. oscitans DS 12.976</name>
    <dbReference type="NCBI Taxonomy" id="1352936"/>
    <lineage>
        <taxon>Bacteria</taxon>
        <taxon>Bacillati</taxon>
        <taxon>Actinomycetota</taxon>
        <taxon>Actinomycetes</taxon>
        <taxon>Kitasatosporales</taxon>
        <taxon>Streptomycetaceae</taxon>
        <taxon>Streptomyces</taxon>
    </lineage>
</organism>
<protein>
    <recommendedName>
        <fullName evidence="7">Iron transporter</fullName>
    </recommendedName>
</protein>
<keyword evidence="6" id="KW-1185">Reference proteome</keyword>
<dbReference type="InterPro" id="IPR022770">
    <property type="entry name" value="IucA/IucC-like_C"/>
</dbReference>
<dbReference type="OrthoDB" id="495728at2"/>
<dbReference type="InterPro" id="IPR037455">
    <property type="entry name" value="LucA/IucC-like"/>
</dbReference>
<name>V6KW84_STRRC</name>
<dbReference type="STRING" id="1352936.M878_02135"/>
<dbReference type="GO" id="GO:0016881">
    <property type="term" value="F:acid-amino acid ligase activity"/>
    <property type="evidence" value="ECO:0007669"/>
    <property type="project" value="UniProtKB-ARBA"/>
</dbReference>
<dbReference type="GO" id="GO:0019290">
    <property type="term" value="P:siderophore biosynthetic process"/>
    <property type="evidence" value="ECO:0007669"/>
    <property type="project" value="InterPro"/>
</dbReference>
<evidence type="ECO:0000313" key="6">
    <source>
        <dbReference type="Proteomes" id="UP000017984"/>
    </source>
</evidence>
<comment type="similarity">
    <text evidence="2">Belongs to the IucA/IucC family.</text>
</comment>
<dbReference type="Gene3D" id="6.10.250.3370">
    <property type="match status" value="1"/>
</dbReference>
<evidence type="ECO:0008006" key="7">
    <source>
        <dbReference type="Google" id="ProtNLM"/>
    </source>
</evidence>
<sequence>MPTQSLDSTFSELRRVRPDLVEPFLDALPGARATVLGRLWGAFAREPLPGVTARQQTAETLVVTLHHGVRLAAAGTCTQRCADVPGDFSVAGPDGPIREPADLLAQLGLRTAAAQRLAAELDNSVVNLALARAANAGGFVPPRDAVDAEQAVVDGHPQHPCCRTRTGMSVAEVLAYAPEHRPVVQLALLPVPADRWQGTAAWPEELRDGDTHLLPVHPWQRDHVLVRHPGLTTIRRTIPARPLLSLRTLAPVAGLPGRHIKTALDVQVTNYRRTISPVEVADGPPLSELVSAVVDKAGYSDGLQILRELGGGTVRVAGQACASVAAMIRESTDSHLDAGEIAVPLTAVHATGAAVVAGDPVRWLADFAELVLPPTLTLLSLGVALEAHGQNTLVALRGGRPVRVLYRDLDGVRISPRRLAAWGCGVPPLAGTRAGDDIDALRTKLFGGLLSGVFSELVDVLARTRAVDPAALWETVARAGRRVYAELPDTGDAAAFFGDTLPLKATVAMRLAEDSGKAQWTAVPNPLARHR</sequence>